<dbReference type="Pfam" id="PF00534">
    <property type="entry name" value="Glycos_transf_1"/>
    <property type="match status" value="1"/>
</dbReference>
<dbReference type="Gene3D" id="3.40.50.2000">
    <property type="entry name" value="Glycogen Phosphorylase B"/>
    <property type="match status" value="2"/>
</dbReference>
<reference evidence="2 3" key="1">
    <citation type="submission" date="2022-01" db="EMBL/GenBank/DDBJ databases">
        <title>Alkalihalobacillus sp. EGI L200015, a novel bacterium isolated from a salt lake sediment.</title>
        <authorList>
            <person name="Gao L."/>
            <person name="Fang B.-Z."/>
            <person name="Li W.-J."/>
        </authorList>
    </citation>
    <scope>NUCLEOTIDE SEQUENCE [LARGE SCALE GENOMIC DNA]</scope>
    <source>
        <strain evidence="2 3">KCTC 12718</strain>
    </source>
</reference>
<accession>A0ABS9GX13</accession>
<dbReference type="SUPFAM" id="SSF53756">
    <property type="entry name" value="UDP-Glycosyltransferase/glycogen phosphorylase"/>
    <property type="match status" value="1"/>
</dbReference>
<comment type="caution">
    <text evidence="2">The sequence shown here is derived from an EMBL/GenBank/DDBJ whole genome shotgun (WGS) entry which is preliminary data.</text>
</comment>
<feature type="domain" description="Glycosyl transferase family 1" evidence="1">
    <location>
        <begin position="159"/>
        <end position="315"/>
    </location>
</feature>
<sequence length="342" mass="39357">MSNILKGNDRIHVGFWSPYLKSQRGNSTTAKRIVSGLRAEGFLVEVFAYNEDDWDEQAEERMSSCDLYHILHFDRFANWVEKSNFHINRPYLVTSGGTDVNEKMTHAISRNLLLNANAISVFTKEAAHKVIATYPSASDKIHIIPQSIYVPQEVRKLEQPLPKGYPKVLLPAGLREVKDIFYVFDALLSLRTKYPSLQLMIVGEAIESHVEDKVHKYKGEYPWFHYGGSIPLEEMVDMYKWADVVLNTSKSEGQPIALMEAMYHQVPVIARQNAGNESLIQQGYNGFLFQETDAFETHFIELIENSRLNESIVLNGHAIIKQCYSIQTEIENYKRIYEKMMR</sequence>
<evidence type="ECO:0000259" key="1">
    <source>
        <dbReference type="Pfam" id="PF00534"/>
    </source>
</evidence>
<dbReference type="PANTHER" id="PTHR46660:SF2">
    <property type="entry name" value="GLYCOSYLTRANSFERASE 1 DOMAIN-CONTAINING PROTEIN 1"/>
    <property type="match status" value="1"/>
</dbReference>
<dbReference type="Proteomes" id="UP001649381">
    <property type="component" value="Unassembled WGS sequence"/>
</dbReference>
<evidence type="ECO:0000313" key="2">
    <source>
        <dbReference type="EMBL" id="MCF6137229.1"/>
    </source>
</evidence>
<dbReference type="InterPro" id="IPR001296">
    <property type="entry name" value="Glyco_trans_1"/>
</dbReference>
<dbReference type="EMBL" id="JAKIJS010000001">
    <property type="protein sequence ID" value="MCF6137229.1"/>
    <property type="molecule type" value="Genomic_DNA"/>
</dbReference>
<gene>
    <name evidence="2" type="ORF">L2716_05750</name>
</gene>
<keyword evidence="3" id="KW-1185">Reference proteome</keyword>
<name>A0ABS9GX13_9BACL</name>
<dbReference type="PANTHER" id="PTHR46660">
    <property type="match status" value="1"/>
</dbReference>
<evidence type="ECO:0000313" key="3">
    <source>
        <dbReference type="Proteomes" id="UP001649381"/>
    </source>
</evidence>
<organism evidence="2 3">
    <name type="scientific">Pseudalkalibacillus berkeleyi</name>
    <dbReference type="NCBI Taxonomy" id="1069813"/>
    <lineage>
        <taxon>Bacteria</taxon>
        <taxon>Bacillati</taxon>
        <taxon>Bacillota</taxon>
        <taxon>Bacilli</taxon>
        <taxon>Bacillales</taxon>
        <taxon>Fictibacillaceae</taxon>
        <taxon>Pseudalkalibacillus</taxon>
    </lineage>
</organism>
<dbReference type="InterPro" id="IPR052622">
    <property type="entry name" value="Glycosyltransferase_G1"/>
</dbReference>
<proteinExistence type="predicted"/>
<dbReference type="RefSeq" id="WP_236332643.1">
    <property type="nucleotide sequence ID" value="NZ_JAKIJS010000001.1"/>
</dbReference>
<protein>
    <submittedName>
        <fullName evidence="2">Glycosyltransferase family 4 protein</fullName>
    </submittedName>
</protein>
<dbReference type="CDD" id="cd03801">
    <property type="entry name" value="GT4_PimA-like"/>
    <property type="match status" value="1"/>
</dbReference>